<evidence type="ECO:0000313" key="4">
    <source>
        <dbReference type="EMBL" id="KAF8767304.1"/>
    </source>
</evidence>
<reference evidence="4" key="2">
    <citation type="submission" date="2020-06" db="EMBL/GenBank/DDBJ databases">
        <authorList>
            <person name="Sheffer M."/>
        </authorList>
    </citation>
    <scope>NUCLEOTIDE SEQUENCE</scope>
</reference>
<organism evidence="4 5">
    <name type="scientific">Argiope bruennichi</name>
    <name type="common">Wasp spider</name>
    <name type="synonym">Aranea bruennichi</name>
    <dbReference type="NCBI Taxonomy" id="94029"/>
    <lineage>
        <taxon>Eukaryota</taxon>
        <taxon>Metazoa</taxon>
        <taxon>Ecdysozoa</taxon>
        <taxon>Arthropoda</taxon>
        <taxon>Chelicerata</taxon>
        <taxon>Arachnida</taxon>
        <taxon>Araneae</taxon>
        <taxon>Araneomorphae</taxon>
        <taxon>Entelegynae</taxon>
        <taxon>Araneoidea</taxon>
        <taxon>Araneidae</taxon>
        <taxon>Argiope</taxon>
    </lineage>
</organism>
<feature type="region of interest" description="Disordered" evidence="2">
    <location>
        <begin position="67"/>
        <end position="103"/>
    </location>
</feature>
<evidence type="ECO:0000313" key="5">
    <source>
        <dbReference type="Proteomes" id="UP000807504"/>
    </source>
</evidence>
<proteinExistence type="predicted"/>
<dbReference type="InterPro" id="IPR000618">
    <property type="entry name" value="Insect_cuticle"/>
</dbReference>
<dbReference type="InterPro" id="IPR050468">
    <property type="entry name" value="Cuticle_Struct_Prot"/>
</dbReference>
<feature type="chain" id="PRO_5035732325" evidence="3">
    <location>
        <begin position="20"/>
        <end position="318"/>
    </location>
</feature>
<dbReference type="GO" id="GO:0008010">
    <property type="term" value="F:structural constituent of chitin-based larval cuticle"/>
    <property type="evidence" value="ECO:0007669"/>
    <property type="project" value="TreeGrafter"/>
</dbReference>
<reference evidence="4" key="1">
    <citation type="journal article" date="2020" name="bioRxiv">
        <title>Chromosome-level reference genome of the European wasp spider Argiope bruennichi: a resource for studies on range expansion and evolutionary adaptation.</title>
        <authorList>
            <person name="Sheffer M.M."/>
            <person name="Hoppe A."/>
            <person name="Krehenwinkel H."/>
            <person name="Uhl G."/>
            <person name="Kuss A.W."/>
            <person name="Jensen L."/>
            <person name="Jensen C."/>
            <person name="Gillespie R.G."/>
            <person name="Hoff K.J."/>
            <person name="Prost S."/>
        </authorList>
    </citation>
    <scope>NUCLEOTIDE SEQUENCE</scope>
</reference>
<name>A0A8T0E732_ARGBR</name>
<keyword evidence="1" id="KW-0193">Cuticle</keyword>
<accession>A0A8T0E732</accession>
<dbReference type="PANTHER" id="PTHR10380:SF235">
    <property type="entry name" value="CUTICULAR PROTEIN 73D, ISOFORM B"/>
    <property type="match status" value="1"/>
</dbReference>
<evidence type="ECO:0000256" key="3">
    <source>
        <dbReference type="SAM" id="SignalP"/>
    </source>
</evidence>
<dbReference type="EMBL" id="JABXBU010002230">
    <property type="protein sequence ID" value="KAF8767304.1"/>
    <property type="molecule type" value="Genomic_DNA"/>
</dbReference>
<dbReference type="AlphaFoldDB" id="A0A8T0E732"/>
<comment type="caution">
    <text evidence="4">The sequence shown here is derived from an EMBL/GenBank/DDBJ whole genome shotgun (WGS) entry which is preliminary data.</text>
</comment>
<dbReference type="PANTHER" id="PTHR10380">
    <property type="entry name" value="CUTICLE PROTEIN"/>
    <property type="match status" value="1"/>
</dbReference>
<keyword evidence="3" id="KW-0732">Signal</keyword>
<evidence type="ECO:0000256" key="1">
    <source>
        <dbReference type="PROSITE-ProRule" id="PRU00497"/>
    </source>
</evidence>
<feature type="signal peptide" evidence="3">
    <location>
        <begin position="1"/>
        <end position="19"/>
    </location>
</feature>
<keyword evidence="5" id="KW-1185">Reference proteome</keyword>
<feature type="compositionally biased region" description="Low complexity" evidence="2">
    <location>
        <begin position="67"/>
        <end position="95"/>
    </location>
</feature>
<sequence length="318" mass="32314">MKFVKFSVLIMAIVGQAVATGKSSGAGTQTYGSSSVNYGAGGTSSTSFGGGSAVNYGGGSSFTSSGFSDSTSSRGSSRGNSFTSSGFSGSTSSSGFSGGFGQNEAPQPYNFDYQAADEQGNSHYHRAEADASGTVRGSYGYTDIQGLYRIVDYIADASGFRASIRTNEPGTDGKESPADVQMTVDQAPAGIQDRYTTYSGTGGFTGTGGSRNPGGSAAYSAIGQLFTSGIESKGSGGNAAAVTGAGGLYRVVNYIDDASGFQASIRTNKPGTDDKQSPADIQMTVDQPSFGIQDRYTPFGGTGGFGKVMVVTINFVLN</sequence>
<dbReference type="PROSITE" id="PS51155">
    <property type="entry name" value="CHIT_BIND_RR_2"/>
    <property type="match status" value="1"/>
</dbReference>
<dbReference type="Pfam" id="PF00379">
    <property type="entry name" value="Chitin_bind_4"/>
    <property type="match status" value="1"/>
</dbReference>
<dbReference type="Proteomes" id="UP000807504">
    <property type="component" value="Unassembled WGS sequence"/>
</dbReference>
<dbReference type="GO" id="GO:0062129">
    <property type="term" value="C:chitin-based extracellular matrix"/>
    <property type="evidence" value="ECO:0007669"/>
    <property type="project" value="TreeGrafter"/>
</dbReference>
<gene>
    <name evidence="4" type="ORF">HNY73_020287</name>
</gene>
<evidence type="ECO:0000256" key="2">
    <source>
        <dbReference type="SAM" id="MobiDB-lite"/>
    </source>
</evidence>
<protein>
    <submittedName>
        <fullName evidence="4">Cuticle protein 10.9 like protein</fullName>
    </submittedName>
</protein>